<evidence type="ECO:0000259" key="6">
    <source>
        <dbReference type="Pfam" id="PF00501"/>
    </source>
</evidence>
<dbReference type="NCBIfam" id="NF001208">
    <property type="entry name" value="PRK00174.1"/>
    <property type="match status" value="1"/>
</dbReference>
<reference evidence="9" key="1">
    <citation type="submission" date="2019-11" db="EMBL/GenBank/DDBJ databases">
        <title>Bipolaris sorokiniana Genome sequencing.</title>
        <authorList>
            <person name="Wang H."/>
        </authorList>
    </citation>
    <scope>NUCLEOTIDE SEQUENCE</scope>
</reference>
<dbReference type="GO" id="GO:0005829">
    <property type="term" value="C:cytosol"/>
    <property type="evidence" value="ECO:0007669"/>
    <property type="project" value="TreeGrafter"/>
</dbReference>
<dbReference type="Gene3D" id="3.40.50.12780">
    <property type="entry name" value="N-terminal domain of ligase-like"/>
    <property type="match status" value="1"/>
</dbReference>
<keyword evidence="3 5" id="KW-0547">Nucleotide-binding</keyword>
<proteinExistence type="inferred from homology"/>
<sequence>MFLLTIPISSSYLVKGKGKPSFHSRSAFEQYLETYQMSIRDPESFWHKTAKELLEWDNKFDNVCQGSFEGEDNAWFVNGRLNASFNCVDRWVREKPNHPAIIYEPDEPDSPLQRTISFIELRQEVSRAAWVLKDLGIRKGDTVAIYMPMIPEAFITLLACSRIGAIHSVIFAGFSAAALKDRIQDAKAKAVVTTDKGFRGSKCIDLKKIADEAIEECPEVRHCLFVKRSDDSSQPRLRDRVWQEECSKWSPYFPPESMNSEDPLFMLYTSGSTGKPKGLLQSTAGYLLGAALTTKHIFDIQDGDVFFCGGDIGWITGHTYEIYGPLSLGCTTVIFEGTPAYPNLSQYWDIIAKYRVTQFYTAPTALRLLKRGGDEYVNHDMTAHLRVLGSVGEPLAANIWKWLSEVVGRGEAQVVDTYFQTETGSHVLSALAGVVPSKPGCCCLPFLGVEAAILDPAGNELPDESEGVLAIRKPTSSMCRTIWGDHARFASVYYKPYPGYYFTGDKAIRDSDGNYWIQGRTDDVINVSAHRLSTAEIEGALLEHPLFAKMVVIGVPDDLTGQAVAAFVSTKPSDEATDFPKETRVKVQQSIGKFAVPVHVIVVDDLPRTRSGKIMRRLSRKIWKGQEESLGDTNTLVNPLCIDSLIAIIQIYQRHDSATATLTHFDNHNEPILSAQ</sequence>
<dbReference type="Gene3D" id="3.30.300.30">
    <property type="match status" value="1"/>
</dbReference>
<name>A0A8H5Z9J9_COCSA</name>
<comment type="caution">
    <text evidence="9">The sequence shown here is derived from an EMBL/GenBank/DDBJ whole genome shotgun (WGS) entry which is preliminary data.</text>
</comment>
<gene>
    <name evidence="9" type="ORF">GGP41_002859</name>
</gene>
<dbReference type="Proteomes" id="UP000624244">
    <property type="component" value="Unassembled WGS sequence"/>
</dbReference>
<dbReference type="Pfam" id="PF16177">
    <property type="entry name" value="ACAS_N"/>
    <property type="match status" value="1"/>
</dbReference>
<dbReference type="Pfam" id="PF00501">
    <property type="entry name" value="AMP-binding"/>
    <property type="match status" value="1"/>
</dbReference>
<dbReference type="InterPro" id="IPR011904">
    <property type="entry name" value="Ac_CoA_lig"/>
</dbReference>
<dbReference type="GO" id="GO:0016208">
    <property type="term" value="F:AMP binding"/>
    <property type="evidence" value="ECO:0007669"/>
    <property type="project" value="InterPro"/>
</dbReference>
<dbReference type="PROSITE" id="PS00455">
    <property type="entry name" value="AMP_BINDING"/>
    <property type="match status" value="1"/>
</dbReference>
<keyword evidence="4 5" id="KW-0067">ATP-binding</keyword>
<protein>
    <recommendedName>
        <fullName evidence="5">Acetyl-coenzyme A synthetase</fullName>
        <ecNumber evidence="5">6.2.1.1</ecNumber>
    </recommendedName>
</protein>
<comment type="similarity">
    <text evidence="1 5">Belongs to the ATP-dependent AMP-binding enzyme family.</text>
</comment>
<dbReference type="GO" id="GO:0003987">
    <property type="term" value="F:acetate-CoA ligase activity"/>
    <property type="evidence" value="ECO:0007669"/>
    <property type="project" value="UniProtKB-UniRule"/>
</dbReference>
<dbReference type="EC" id="6.2.1.1" evidence="5"/>
<dbReference type="PANTHER" id="PTHR24095:SF14">
    <property type="entry name" value="ACETYL-COENZYME A SYNTHETASE 1"/>
    <property type="match status" value="1"/>
</dbReference>
<evidence type="ECO:0000256" key="5">
    <source>
        <dbReference type="RuleBase" id="RU361147"/>
    </source>
</evidence>
<feature type="domain" description="AMP-dependent synthetase/ligase" evidence="6">
    <location>
        <begin position="89"/>
        <end position="475"/>
    </location>
</feature>
<dbReference type="InterPro" id="IPR032387">
    <property type="entry name" value="ACAS_N"/>
</dbReference>
<dbReference type="AlphaFoldDB" id="A0A8H5Z9J9"/>
<dbReference type="PANTHER" id="PTHR24095">
    <property type="entry name" value="ACETYL-COENZYME A SYNTHETASE"/>
    <property type="match status" value="1"/>
</dbReference>
<dbReference type="Pfam" id="PF13193">
    <property type="entry name" value="AMP-binding_C"/>
    <property type="match status" value="1"/>
</dbReference>
<accession>A0A8H5Z9J9</accession>
<dbReference type="InterPro" id="IPR025110">
    <property type="entry name" value="AMP-bd_C"/>
</dbReference>
<evidence type="ECO:0000256" key="4">
    <source>
        <dbReference type="ARBA" id="ARBA00022840"/>
    </source>
</evidence>
<evidence type="ECO:0000256" key="2">
    <source>
        <dbReference type="ARBA" id="ARBA00022598"/>
    </source>
</evidence>
<feature type="domain" description="Acetyl-coenzyme A synthetase N-terminal" evidence="8">
    <location>
        <begin position="31"/>
        <end position="87"/>
    </location>
</feature>
<organism evidence="9 10">
    <name type="scientific">Cochliobolus sativus</name>
    <name type="common">Common root rot and spot blotch fungus</name>
    <name type="synonym">Bipolaris sorokiniana</name>
    <dbReference type="NCBI Taxonomy" id="45130"/>
    <lineage>
        <taxon>Eukaryota</taxon>
        <taxon>Fungi</taxon>
        <taxon>Dikarya</taxon>
        <taxon>Ascomycota</taxon>
        <taxon>Pezizomycotina</taxon>
        <taxon>Dothideomycetes</taxon>
        <taxon>Pleosporomycetidae</taxon>
        <taxon>Pleosporales</taxon>
        <taxon>Pleosporineae</taxon>
        <taxon>Pleosporaceae</taxon>
        <taxon>Bipolaris</taxon>
    </lineage>
</organism>
<dbReference type="InterPro" id="IPR045851">
    <property type="entry name" value="AMP-bd_C_sf"/>
</dbReference>
<evidence type="ECO:0000313" key="9">
    <source>
        <dbReference type="EMBL" id="KAF5845286.1"/>
    </source>
</evidence>
<dbReference type="InterPro" id="IPR042099">
    <property type="entry name" value="ANL_N_sf"/>
</dbReference>
<dbReference type="InterPro" id="IPR000873">
    <property type="entry name" value="AMP-dep_synth/lig_dom"/>
</dbReference>
<dbReference type="EMBL" id="WNKQ01000019">
    <property type="protein sequence ID" value="KAF5845286.1"/>
    <property type="molecule type" value="Genomic_DNA"/>
</dbReference>
<evidence type="ECO:0000256" key="1">
    <source>
        <dbReference type="ARBA" id="ARBA00006432"/>
    </source>
</evidence>
<dbReference type="SUPFAM" id="SSF56801">
    <property type="entry name" value="Acetyl-CoA synthetase-like"/>
    <property type="match status" value="1"/>
</dbReference>
<dbReference type="FunFam" id="3.40.50.12780:FF:000001">
    <property type="entry name" value="Acetyl-coenzyme A synthetase"/>
    <property type="match status" value="1"/>
</dbReference>
<evidence type="ECO:0000256" key="3">
    <source>
        <dbReference type="ARBA" id="ARBA00022741"/>
    </source>
</evidence>
<comment type="catalytic activity">
    <reaction evidence="5">
        <text>acetate + ATP + CoA = acetyl-CoA + AMP + diphosphate</text>
        <dbReference type="Rhea" id="RHEA:23176"/>
        <dbReference type="ChEBI" id="CHEBI:30089"/>
        <dbReference type="ChEBI" id="CHEBI:30616"/>
        <dbReference type="ChEBI" id="CHEBI:33019"/>
        <dbReference type="ChEBI" id="CHEBI:57287"/>
        <dbReference type="ChEBI" id="CHEBI:57288"/>
        <dbReference type="ChEBI" id="CHEBI:456215"/>
        <dbReference type="EC" id="6.2.1.1"/>
    </reaction>
</comment>
<evidence type="ECO:0000313" key="10">
    <source>
        <dbReference type="Proteomes" id="UP000624244"/>
    </source>
</evidence>
<dbReference type="InterPro" id="IPR020845">
    <property type="entry name" value="AMP-binding_CS"/>
</dbReference>
<evidence type="ECO:0000259" key="8">
    <source>
        <dbReference type="Pfam" id="PF16177"/>
    </source>
</evidence>
<evidence type="ECO:0000259" key="7">
    <source>
        <dbReference type="Pfam" id="PF13193"/>
    </source>
</evidence>
<feature type="domain" description="AMP-binding enzyme C-terminal" evidence="7">
    <location>
        <begin position="536"/>
        <end position="613"/>
    </location>
</feature>
<dbReference type="NCBIfam" id="TIGR02188">
    <property type="entry name" value="Ac_CoA_lig_AcsA"/>
    <property type="match status" value="1"/>
</dbReference>
<keyword evidence="2 5" id="KW-0436">Ligase</keyword>
<dbReference type="GO" id="GO:0005524">
    <property type="term" value="F:ATP binding"/>
    <property type="evidence" value="ECO:0007669"/>
    <property type="project" value="UniProtKB-UniRule"/>
</dbReference>
<dbReference type="GO" id="GO:0019427">
    <property type="term" value="P:acetyl-CoA biosynthetic process from acetate"/>
    <property type="evidence" value="ECO:0007669"/>
    <property type="project" value="InterPro"/>
</dbReference>